<dbReference type="Gene3D" id="1.10.357.10">
    <property type="entry name" value="Tetracycline Repressor, domain 2"/>
    <property type="match status" value="1"/>
</dbReference>
<dbReference type="KEGG" id="stq:Spith_0452"/>
<dbReference type="Pfam" id="PF00440">
    <property type="entry name" value="TetR_N"/>
    <property type="match status" value="1"/>
</dbReference>
<evidence type="ECO:0000259" key="5">
    <source>
        <dbReference type="PROSITE" id="PS50977"/>
    </source>
</evidence>
<evidence type="ECO:0000256" key="2">
    <source>
        <dbReference type="ARBA" id="ARBA00023125"/>
    </source>
</evidence>
<dbReference type="Proteomes" id="UP000007254">
    <property type="component" value="Chromosome"/>
</dbReference>
<evidence type="ECO:0000313" key="7">
    <source>
        <dbReference type="Proteomes" id="UP000007254"/>
    </source>
</evidence>
<dbReference type="EMBL" id="CP002903">
    <property type="protein sequence ID" value="AEJ60735.1"/>
    <property type="molecule type" value="Genomic_DNA"/>
</dbReference>
<dbReference type="InterPro" id="IPR001647">
    <property type="entry name" value="HTH_TetR"/>
</dbReference>
<dbReference type="PANTHER" id="PTHR30055:SF234">
    <property type="entry name" value="HTH-TYPE TRANSCRIPTIONAL REGULATOR BETI"/>
    <property type="match status" value="1"/>
</dbReference>
<dbReference type="SUPFAM" id="SSF46689">
    <property type="entry name" value="Homeodomain-like"/>
    <property type="match status" value="1"/>
</dbReference>
<dbReference type="HOGENOM" id="CLU_110628_0_0_12"/>
<keyword evidence="3" id="KW-0804">Transcription</keyword>
<name>G0GEP7_WINT7</name>
<evidence type="ECO:0000256" key="4">
    <source>
        <dbReference type="PROSITE-ProRule" id="PRU00335"/>
    </source>
</evidence>
<dbReference type="InterPro" id="IPR009057">
    <property type="entry name" value="Homeodomain-like_sf"/>
</dbReference>
<dbReference type="PROSITE" id="PS50977">
    <property type="entry name" value="HTH_TETR_2"/>
    <property type="match status" value="1"/>
</dbReference>
<organism evidence="6 7">
    <name type="scientific">Winmispira thermophila (strain ATCC 700085 / DSM 6578 / Z-1203)</name>
    <name type="common">Spirochaeta thermophila</name>
    <dbReference type="NCBI Taxonomy" id="869211"/>
    <lineage>
        <taxon>Bacteria</taxon>
        <taxon>Pseudomonadati</taxon>
        <taxon>Spirochaetota</taxon>
        <taxon>Spirochaetia</taxon>
        <taxon>Winmispirales</taxon>
        <taxon>Winmispiraceae</taxon>
        <taxon>Winmispira</taxon>
    </lineage>
</organism>
<evidence type="ECO:0000256" key="1">
    <source>
        <dbReference type="ARBA" id="ARBA00023015"/>
    </source>
</evidence>
<evidence type="ECO:0000313" key="6">
    <source>
        <dbReference type="EMBL" id="AEJ60735.1"/>
    </source>
</evidence>
<dbReference type="PANTHER" id="PTHR30055">
    <property type="entry name" value="HTH-TYPE TRANSCRIPTIONAL REGULATOR RUTR"/>
    <property type="match status" value="1"/>
</dbReference>
<keyword evidence="7" id="KW-1185">Reference proteome</keyword>
<dbReference type="RefSeq" id="WP_014624133.1">
    <property type="nucleotide sequence ID" value="NC_017583.1"/>
</dbReference>
<keyword evidence="1" id="KW-0805">Transcription regulation</keyword>
<dbReference type="STRING" id="869211.Spith_0452"/>
<gene>
    <name evidence="6" type="ordered locus">Spith_0452</name>
</gene>
<reference evidence="6 7" key="1">
    <citation type="submission" date="2011-06" db="EMBL/GenBank/DDBJ databases">
        <title>The complete genome of Spirochaeta thermophila DSM 6578.</title>
        <authorList>
            <consortium name="US DOE Joint Genome Institute (JGI-PGF)"/>
            <person name="Lucas S."/>
            <person name="Lapidus A."/>
            <person name="Bruce D."/>
            <person name="Goodwin L."/>
            <person name="Pitluck S."/>
            <person name="Peters L."/>
            <person name="Kyrpides N."/>
            <person name="Mavromatis K."/>
            <person name="Ivanova N."/>
            <person name="Mikailova N."/>
            <person name="Pagani I."/>
            <person name="Chertkov O."/>
            <person name="Detter J.C."/>
            <person name="Tapia R."/>
            <person name="Han C."/>
            <person name="Land M."/>
            <person name="Hauser L."/>
            <person name="Markowitz V."/>
            <person name="Cheng J.-F."/>
            <person name="Hugenholtz P."/>
            <person name="Woyke T."/>
            <person name="Wu D."/>
            <person name="Spring S."/>
            <person name="Merkhoffer B."/>
            <person name="Schneider S."/>
            <person name="Klenk H.-P."/>
            <person name="Eisen J.A."/>
        </authorList>
    </citation>
    <scope>NUCLEOTIDE SEQUENCE [LARGE SCALE GENOMIC DNA]</scope>
    <source>
        <strain evidence="7">ATCC 700085 / DSM 6578 / Z-1203</strain>
    </source>
</reference>
<dbReference type="InterPro" id="IPR023772">
    <property type="entry name" value="DNA-bd_HTH_TetR-type_CS"/>
</dbReference>
<evidence type="ECO:0000256" key="3">
    <source>
        <dbReference type="ARBA" id="ARBA00023163"/>
    </source>
</evidence>
<keyword evidence="2 4" id="KW-0238">DNA-binding</keyword>
<dbReference type="PRINTS" id="PR00455">
    <property type="entry name" value="HTHTETR"/>
</dbReference>
<dbReference type="AlphaFoldDB" id="G0GEP7"/>
<dbReference type="InterPro" id="IPR050109">
    <property type="entry name" value="HTH-type_TetR-like_transc_reg"/>
</dbReference>
<dbReference type="OrthoDB" id="9785164at2"/>
<dbReference type="GO" id="GO:0003700">
    <property type="term" value="F:DNA-binding transcription factor activity"/>
    <property type="evidence" value="ECO:0007669"/>
    <property type="project" value="TreeGrafter"/>
</dbReference>
<dbReference type="PROSITE" id="PS01081">
    <property type="entry name" value="HTH_TETR_1"/>
    <property type="match status" value="1"/>
</dbReference>
<protein>
    <submittedName>
        <fullName evidence="6">Regulatory protein TetR</fullName>
    </submittedName>
</protein>
<accession>G0GEP7</accession>
<sequence length="206" mass="23651">METPSTQERILLATIECIEEYGLPNVTIRKIAEKAGVNIAAINYYFRSKDKLLEEAMRITVRNSFEDARDALREEGLPPAERLRRVLEELFRGGFTYPRLTQAHLHSLFNEGKFAYSFQEEGMRIFFHSLVDILGQTNPHLSEEKRRHLTAIIASAVFMPFVLPPVFELILGRPIDEEAGKTYLKTLFDLFTRAGIIPEDHTPREG</sequence>
<feature type="DNA-binding region" description="H-T-H motif" evidence="4">
    <location>
        <begin position="27"/>
        <end position="46"/>
    </location>
</feature>
<proteinExistence type="predicted"/>
<feature type="domain" description="HTH tetR-type" evidence="5">
    <location>
        <begin position="4"/>
        <end position="64"/>
    </location>
</feature>
<dbReference type="GO" id="GO:0000976">
    <property type="term" value="F:transcription cis-regulatory region binding"/>
    <property type="evidence" value="ECO:0007669"/>
    <property type="project" value="TreeGrafter"/>
</dbReference>